<feature type="signal peptide" evidence="1">
    <location>
        <begin position="1"/>
        <end position="27"/>
    </location>
</feature>
<evidence type="ECO:0000313" key="2">
    <source>
        <dbReference type="EMBL" id="RNF86094.1"/>
    </source>
</evidence>
<name>A0A3M8T3I0_9GAMM</name>
<dbReference type="OrthoDB" id="1144014at2"/>
<sequence>MTRRGRRVAVPLALALAALLGACQRDAAPVATPVAPPAVTPPTSAAADSTSPQASAQLLLPGALRADTGVDELRRLFGAANVRVGQIDGPEGTTANGVTLFPDDPQRSALLYFADETGLRGLDTVLVREPTSRWRFDNGVHIGMRLHELVALNGAAVAFSGFDWDYGGTITDWKGGRLAPREGDPVRRGARLRVDHVAVTEHFPSGDTIFMSNDPRYPMLGTRVVVDQLTVGFARADAP</sequence>
<feature type="chain" id="PRO_5018337209" evidence="1">
    <location>
        <begin position="28"/>
        <end position="239"/>
    </location>
</feature>
<keyword evidence="1" id="KW-0732">Signal</keyword>
<evidence type="ECO:0000256" key="1">
    <source>
        <dbReference type="SAM" id="SignalP"/>
    </source>
</evidence>
<gene>
    <name evidence="2" type="ORF">EER27_01270</name>
</gene>
<reference evidence="2 3" key="1">
    <citation type="submission" date="2018-11" db="EMBL/GenBank/DDBJ databases">
        <title>Lysobacter cryohumiis sp. nov., isolated from soil in the Tianshan Mountains, Xinjiang, China.</title>
        <authorList>
            <person name="Luo Y."/>
            <person name="Sheng H."/>
        </authorList>
    </citation>
    <scope>NUCLEOTIDE SEQUENCE [LARGE SCALE GENOMIC DNA]</scope>
    <source>
        <strain evidence="2 3">ZS60</strain>
    </source>
</reference>
<organism evidence="2 3">
    <name type="scientific">Montanilutibacter psychrotolerans</name>
    <dbReference type="NCBI Taxonomy" id="1327343"/>
    <lineage>
        <taxon>Bacteria</taxon>
        <taxon>Pseudomonadati</taxon>
        <taxon>Pseudomonadota</taxon>
        <taxon>Gammaproteobacteria</taxon>
        <taxon>Lysobacterales</taxon>
        <taxon>Lysobacteraceae</taxon>
        <taxon>Montanilutibacter</taxon>
    </lineage>
</organism>
<dbReference type="EMBL" id="RIBS01000001">
    <property type="protein sequence ID" value="RNF86094.1"/>
    <property type="molecule type" value="Genomic_DNA"/>
</dbReference>
<proteinExistence type="predicted"/>
<dbReference type="Proteomes" id="UP000267049">
    <property type="component" value="Unassembled WGS sequence"/>
</dbReference>
<accession>A0A3M8T3I0</accession>
<protein>
    <submittedName>
        <fullName evidence="2">Uncharacterized protein</fullName>
    </submittedName>
</protein>
<dbReference type="RefSeq" id="WP_123086214.1">
    <property type="nucleotide sequence ID" value="NZ_RIBS01000001.1"/>
</dbReference>
<comment type="caution">
    <text evidence="2">The sequence shown here is derived from an EMBL/GenBank/DDBJ whole genome shotgun (WGS) entry which is preliminary data.</text>
</comment>
<dbReference type="PROSITE" id="PS51257">
    <property type="entry name" value="PROKAR_LIPOPROTEIN"/>
    <property type="match status" value="1"/>
</dbReference>
<keyword evidence="3" id="KW-1185">Reference proteome</keyword>
<evidence type="ECO:0000313" key="3">
    <source>
        <dbReference type="Proteomes" id="UP000267049"/>
    </source>
</evidence>
<dbReference type="AlphaFoldDB" id="A0A3M8T3I0"/>